<feature type="transmembrane region" description="Helical" evidence="9">
    <location>
        <begin position="160"/>
        <end position="183"/>
    </location>
</feature>
<dbReference type="Proteomes" id="UP001501353">
    <property type="component" value="Unassembled WGS sequence"/>
</dbReference>
<dbReference type="SMART" id="SM00387">
    <property type="entry name" value="HATPase_c"/>
    <property type="match status" value="1"/>
</dbReference>
<dbReference type="SUPFAM" id="SSF55874">
    <property type="entry name" value="ATPase domain of HSP90 chaperone/DNA topoisomerase II/histidine kinase"/>
    <property type="match status" value="1"/>
</dbReference>
<evidence type="ECO:0000256" key="2">
    <source>
        <dbReference type="ARBA" id="ARBA00012438"/>
    </source>
</evidence>
<evidence type="ECO:0000256" key="1">
    <source>
        <dbReference type="ARBA" id="ARBA00000085"/>
    </source>
</evidence>
<evidence type="ECO:0000256" key="9">
    <source>
        <dbReference type="SAM" id="Phobius"/>
    </source>
</evidence>
<name>A0ABP7TCT8_9BURK</name>
<evidence type="ECO:0000256" key="4">
    <source>
        <dbReference type="ARBA" id="ARBA00022679"/>
    </source>
</evidence>
<proteinExistence type="predicted"/>
<dbReference type="GO" id="GO:0016301">
    <property type="term" value="F:kinase activity"/>
    <property type="evidence" value="ECO:0007669"/>
    <property type="project" value="UniProtKB-KW"/>
</dbReference>
<dbReference type="InterPro" id="IPR004358">
    <property type="entry name" value="Sig_transdc_His_kin-like_C"/>
</dbReference>
<evidence type="ECO:0000256" key="7">
    <source>
        <dbReference type="ARBA" id="ARBA00022840"/>
    </source>
</evidence>
<evidence type="ECO:0000256" key="5">
    <source>
        <dbReference type="ARBA" id="ARBA00022741"/>
    </source>
</evidence>
<keyword evidence="4" id="KW-0808">Transferase</keyword>
<dbReference type="SUPFAM" id="SSF47384">
    <property type="entry name" value="Homodimeric domain of signal transducing histidine kinase"/>
    <property type="match status" value="1"/>
</dbReference>
<evidence type="ECO:0000256" key="3">
    <source>
        <dbReference type="ARBA" id="ARBA00022553"/>
    </source>
</evidence>
<dbReference type="SUPFAM" id="SSF55785">
    <property type="entry name" value="PYP-like sensor domain (PAS domain)"/>
    <property type="match status" value="1"/>
</dbReference>
<feature type="transmembrane region" description="Helical" evidence="9">
    <location>
        <begin position="101"/>
        <end position="124"/>
    </location>
</feature>
<dbReference type="InterPro" id="IPR003661">
    <property type="entry name" value="HisK_dim/P_dom"/>
</dbReference>
<dbReference type="SMART" id="SM00388">
    <property type="entry name" value="HisKA"/>
    <property type="match status" value="1"/>
</dbReference>
<dbReference type="PRINTS" id="PR00344">
    <property type="entry name" value="BCTRLSENSOR"/>
</dbReference>
<dbReference type="Pfam" id="PF25323">
    <property type="entry name" value="6TM_PilS"/>
    <property type="match status" value="1"/>
</dbReference>
<keyword evidence="5" id="KW-0547">Nucleotide-binding</keyword>
<dbReference type="Gene3D" id="3.30.450.20">
    <property type="entry name" value="PAS domain"/>
    <property type="match status" value="1"/>
</dbReference>
<dbReference type="InterPro" id="IPR036097">
    <property type="entry name" value="HisK_dim/P_sf"/>
</dbReference>
<evidence type="ECO:0000313" key="11">
    <source>
        <dbReference type="EMBL" id="GAA4023629.1"/>
    </source>
</evidence>
<keyword evidence="7" id="KW-0067">ATP-binding</keyword>
<evidence type="ECO:0000256" key="6">
    <source>
        <dbReference type="ARBA" id="ARBA00022777"/>
    </source>
</evidence>
<feature type="transmembrane region" description="Helical" evidence="9">
    <location>
        <begin position="62"/>
        <end position="81"/>
    </location>
</feature>
<keyword evidence="9" id="KW-0812">Transmembrane</keyword>
<feature type="transmembrane region" description="Helical" evidence="9">
    <location>
        <begin position="130"/>
        <end position="151"/>
    </location>
</feature>
<dbReference type="Gene3D" id="1.10.287.130">
    <property type="match status" value="1"/>
</dbReference>
<organism evidence="11 12">
    <name type="scientific">Actimicrobium antarcticum</name>
    <dbReference type="NCBI Taxonomy" id="1051899"/>
    <lineage>
        <taxon>Bacteria</taxon>
        <taxon>Pseudomonadati</taxon>
        <taxon>Pseudomonadota</taxon>
        <taxon>Betaproteobacteria</taxon>
        <taxon>Burkholderiales</taxon>
        <taxon>Oxalobacteraceae</taxon>
        <taxon>Actimicrobium</taxon>
    </lineage>
</organism>
<dbReference type="InterPro" id="IPR003594">
    <property type="entry name" value="HATPase_dom"/>
</dbReference>
<dbReference type="Gene3D" id="3.30.565.10">
    <property type="entry name" value="Histidine kinase-like ATPase, C-terminal domain"/>
    <property type="match status" value="1"/>
</dbReference>
<dbReference type="InterPro" id="IPR005467">
    <property type="entry name" value="His_kinase_dom"/>
</dbReference>
<dbReference type="EMBL" id="BAAAZE010000008">
    <property type="protein sequence ID" value="GAA4023629.1"/>
    <property type="molecule type" value="Genomic_DNA"/>
</dbReference>
<gene>
    <name evidence="11" type="primary">pilS_2</name>
    <name evidence="11" type="ORF">GCM10022212_21360</name>
</gene>
<comment type="catalytic activity">
    <reaction evidence="1">
        <text>ATP + protein L-histidine = ADP + protein N-phospho-L-histidine.</text>
        <dbReference type="EC" id="2.7.13.3"/>
    </reaction>
</comment>
<dbReference type="InterPro" id="IPR050351">
    <property type="entry name" value="BphY/WalK/GraS-like"/>
</dbReference>
<keyword evidence="3" id="KW-0597">Phosphoprotein</keyword>
<dbReference type="InterPro" id="IPR035965">
    <property type="entry name" value="PAS-like_dom_sf"/>
</dbReference>
<keyword evidence="6 11" id="KW-0418">Kinase</keyword>
<dbReference type="PANTHER" id="PTHR42878:SF7">
    <property type="entry name" value="SENSOR HISTIDINE KINASE GLRK"/>
    <property type="match status" value="1"/>
</dbReference>
<dbReference type="Pfam" id="PF02518">
    <property type="entry name" value="HATPase_c"/>
    <property type="match status" value="1"/>
</dbReference>
<evidence type="ECO:0000313" key="12">
    <source>
        <dbReference type="Proteomes" id="UP001501353"/>
    </source>
</evidence>
<keyword evidence="12" id="KW-1185">Reference proteome</keyword>
<dbReference type="CDD" id="cd00082">
    <property type="entry name" value="HisKA"/>
    <property type="match status" value="1"/>
</dbReference>
<keyword evidence="8" id="KW-0902">Two-component regulatory system</keyword>
<evidence type="ECO:0000259" key="10">
    <source>
        <dbReference type="PROSITE" id="PS50109"/>
    </source>
</evidence>
<reference evidence="12" key="1">
    <citation type="journal article" date="2019" name="Int. J. Syst. Evol. Microbiol.">
        <title>The Global Catalogue of Microorganisms (GCM) 10K type strain sequencing project: providing services to taxonomists for standard genome sequencing and annotation.</title>
        <authorList>
            <consortium name="The Broad Institute Genomics Platform"/>
            <consortium name="The Broad Institute Genome Sequencing Center for Infectious Disease"/>
            <person name="Wu L."/>
            <person name="Ma J."/>
        </authorList>
    </citation>
    <scope>NUCLEOTIDE SEQUENCE [LARGE SCALE GENOMIC DNA]</scope>
    <source>
        <strain evidence="12">JCM 16673</strain>
    </source>
</reference>
<dbReference type="CDD" id="cd00075">
    <property type="entry name" value="HATPase"/>
    <property type="match status" value="1"/>
</dbReference>
<accession>A0ABP7TCT8</accession>
<feature type="transmembrane region" description="Helical" evidence="9">
    <location>
        <begin position="32"/>
        <end position="50"/>
    </location>
</feature>
<keyword evidence="9" id="KW-0472">Membrane</keyword>
<dbReference type="Pfam" id="PF00512">
    <property type="entry name" value="HisKA"/>
    <property type="match status" value="1"/>
</dbReference>
<evidence type="ECO:0000256" key="8">
    <source>
        <dbReference type="ARBA" id="ARBA00023012"/>
    </source>
</evidence>
<dbReference type="PROSITE" id="PS50109">
    <property type="entry name" value="HIS_KIN"/>
    <property type="match status" value="1"/>
</dbReference>
<dbReference type="PANTHER" id="PTHR42878">
    <property type="entry name" value="TWO-COMPONENT HISTIDINE KINASE"/>
    <property type="match status" value="1"/>
</dbReference>
<keyword evidence="9" id="KW-1133">Transmembrane helix</keyword>
<feature type="domain" description="Histidine kinase" evidence="10">
    <location>
        <begin position="356"/>
        <end position="535"/>
    </location>
</feature>
<sequence>MFGLRNHRIAAESGGMLAQTESRNALWRTLQAFNVTRIVVAVLLLIYVSLNQIQAAGSESSIHYLQLCSVYLLAALSFLVLTAMSRERFLLQLSTQIAVDLLILSTLFVLSGGARGGLAILLLFPLAGGAILAPLVLALFFTSLVSLLLLLDSVWQSLRLAADVSISAAGLYGMAFFAAVVLLNRLASKLLKQEALAEQRGNALQLQEAINRLVIADMGDGILVVDSDTTIVTGNPAAELMLGLTLGADGPGYRLSGTTALVPIAEAFLAWAARPVARARGDDADAGYVMLKPGDETPSAGGGRRDLGAHLKLRFANVEAAGLQQDRTVIFLQDVSEIENRAQELKLASMGRLTASIAHEVRNPLSAIAYASSLLEEESPSPTQTRLLRIVDDNVGRLNRMIEDILKLSRKAQPLGEPLQLELFCADILPEFITMNALSELLIEFSGAGSHRVHFDPLHLREVLMNLLSNAVRYASGGAGSIRVEVIASAPNRIELHVRDDGVPITPAVRAHLFEPFYTTSSKGTGLGLYLARELCLNNQAMLDYECRIDADAAGDANHVTESSGRFVIVFATAQLL</sequence>
<comment type="caution">
    <text evidence="11">The sequence shown here is derived from an EMBL/GenBank/DDBJ whole genome shotgun (WGS) entry which is preliminary data.</text>
</comment>
<dbReference type="RefSeq" id="WP_344763290.1">
    <property type="nucleotide sequence ID" value="NZ_BAAAZE010000008.1"/>
</dbReference>
<protein>
    <recommendedName>
        <fullName evidence="2">histidine kinase</fullName>
        <ecNumber evidence="2">2.7.13.3</ecNumber>
    </recommendedName>
</protein>
<dbReference type="InterPro" id="IPR036890">
    <property type="entry name" value="HATPase_C_sf"/>
</dbReference>
<dbReference type="EC" id="2.7.13.3" evidence="2"/>